<comment type="caution">
    <text evidence="1">The sequence shown here is derived from an EMBL/GenBank/DDBJ whole genome shotgun (WGS) entry which is preliminary data.</text>
</comment>
<organism evidence="1 2">
    <name type="scientific">Candidatus Beckwithbacteria bacterium RBG_13_42_9</name>
    <dbReference type="NCBI Taxonomy" id="1797457"/>
    <lineage>
        <taxon>Bacteria</taxon>
        <taxon>Candidatus Beckwithiibacteriota</taxon>
    </lineage>
</organism>
<dbReference type="Proteomes" id="UP000177006">
    <property type="component" value="Unassembled WGS sequence"/>
</dbReference>
<name>A0A1F5E593_9BACT</name>
<dbReference type="AlphaFoldDB" id="A0A1F5E593"/>
<evidence type="ECO:0000313" key="1">
    <source>
        <dbReference type="EMBL" id="OGD62496.1"/>
    </source>
</evidence>
<gene>
    <name evidence="1" type="ORF">A2160_00260</name>
</gene>
<sequence>MRIKKNDNAYLQDLKIDICSDNDIYFQELALLFDKQRFLDLLPSIRRTYKIIKLFSLEDFEEEVDSYEKECFLENIKVKIDLSKYTKITEIKESFPEFYDFIKTSNVLPETLEAECDLICYEFNRPPYFLEPIKQAIFCGAVNDSFFQPTQATTVDFSVISAWPTLERIAIFVSPTSTYEDVEEEFRKAKEMMKTDKRLSYYKPRTNTVPNVRKYRHWYWEQIKGKNGKTLEQIANEWANAHQDQEDNTTYIEVLKGIKSYKKLLTS</sequence>
<accession>A0A1F5E593</accession>
<dbReference type="STRING" id="1797457.A2160_00260"/>
<reference evidence="1 2" key="1">
    <citation type="journal article" date="2016" name="Nat. Commun.">
        <title>Thousands of microbial genomes shed light on interconnected biogeochemical processes in an aquifer system.</title>
        <authorList>
            <person name="Anantharaman K."/>
            <person name="Brown C.T."/>
            <person name="Hug L.A."/>
            <person name="Sharon I."/>
            <person name="Castelle C.J."/>
            <person name="Probst A.J."/>
            <person name="Thomas B.C."/>
            <person name="Singh A."/>
            <person name="Wilkins M.J."/>
            <person name="Karaoz U."/>
            <person name="Brodie E.L."/>
            <person name="Williams K.H."/>
            <person name="Hubbard S.S."/>
            <person name="Banfield J.F."/>
        </authorList>
    </citation>
    <scope>NUCLEOTIDE SEQUENCE [LARGE SCALE GENOMIC DNA]</scope>
</reference>
<evidence type="ECO:0000313" key="2">
    <source>
        <dbReference type="Proteomes" id="UP000177006"/>
    </source>
</evidence>
<protein>
    <submittedName>
        <fullName evidence="1">Uncharacterized protein</fullName>
    </submittedName>
</protein>
<proteinExistence type="predicted"/>
<dbReference type="EMBL" id="MEZK01000021">
    <property type="protein sequence ID" value="OGD62496.1"/>
    <property type="molecule type" value="Genomic_DNA"/>
</dbReference>